<evidence type="ECO:0000256" key="4">
    <source>
        <dbReference type="ARBA" id="ARBA00012155"/>
    </source>
</evidence>
<keyword evidence="15" id="KW-1185">Reference proteome</keyword>
<gene>
    <name evidence="16" type="primary">LOC101845412</name>
</gene>
<dbReference type="Pfam" id="PF24681">
    <property type="entry name" value="Kelch_KLHDC2_KLHL20_DRC7"/>
    <property type="match status" value="1"/>
</dbReference>
<keyword evidence="8" id="KW-0808">Transferase</keyword>
<dbReference type="PANTHER" id="PTHR46529:SF1">
    <property type="entry name" value="TRNA WYBUTOSINE-SYNTHESIZING PROTEIN 4"/>
    <property type="match status" value="1"/>
</dbReference>
<dbReference type="InterPro" id="IPR015915">
    <property type="entry name" value="Kelch-typ_b-propeller"/>
</dbReference>
<dbReference type="GeneID" id="101845412"/>
<dbReference type="Gene3D" id="3.40.50.150">
    <property type="entry name" value="Vaccinia Virus protein VP39"/>
    <property type="match status" value="1"/>
</dbReference>
<dbReference type="InterPro" id="IPR029063">
    <property type="entry name" value="SAM-dependent_MTases_sf"/>
</dbReference>
<keyword evidence="10" id="KW-0819">tRNA processing</keyword>
<dbReference type="Gene3D" id="2.120.10.80">
    <property type="entry name" value="Kelch-type beta propeller"/>
    <property type="match status" value="2"/>
</dbReference>
<organism evidence="15 16">
    <name type="scientific">Aplysia californica</name>
    <name type="common">California sea hare</name>
    <dbReference type="NCBI Taxonomy" id="6500"/>
    <lineage>
        <taxon>Eukaryota</taxon>
        <taxon>Metazoa</taxon>
        <taxon>Spiralia</taxon>
        <taxon>Lophotrochozoa</taxon>
        <taxon>Mollusca</taxon>
        <taxon>Gastropoda</taxon>
        <taxon>Heterobranchia</taxon>
        <taxon>Euthyneura</taxon>
        <taxon>Tectipleura</taxon>
        <taxon>Aplysiida</taxon>
        <taxon>Aplysioidea</taxon>
        <taxon>Aplysiidae</taxon>
        <taxon>Aplysia</taxon>
    </lineage>
</organism>
<evidence type="ECO:0000256" key="7">
    <source>
        <dbReference type="ARBA" id="ARBA00022603"/>
    </source>
</evidence>
<feature type="compositionally biased region" description="Basic and acidic residues" evidence="14">
    <location>
        <begin position="489"/>
        <end position="512"/>
    </location>
</feature>
<evidence type="ECO:0000313" key="15">
    <source>
        <dbReference type="Proteomes" id="UP000694888"/>
    </source>
</evidence>
<proteinExistence type="inferred from homology"/>
<dbReference type="EC" id="2.3.1.231" evidence="4"/>
<evidence type="ECO:0000256" key="10">
    <source>
        <dbReference type="ARBA" id="ARBA00022694"/>
    </source>
</evidence>
<evidence type="ECO:0000256" key="9">
    <source>
        <dbReference type="ARBA" id="ARBA00022691"/>
    </source>
</evidence>
<comment type="catalytic activity">
    <reaction evidence="1">
        <text>7-[(3S)-3-amino-3-carboxypropyl]wyosine(37) in tRNA(Phe) + S-adenosyl-L-methionine = 7-[(3S)-(3-amino-3-methoxycarbonyl)propyl]wyosine(37) in tRNA(Phe) + S-adenosyl-L-homocysteine</text>
        <dbReference type="Rhea" id="RHEA:36903"/>
        <dbReference type="Rhea" id="RHEA-COMP:10379"/>
        <dbReference type="Rhea" id="RHEA-COMP:11844"/>
        <dbReference type="ChEBI" id="CHEBI:57856"/>
        <dbReference type="ChEBI" id="CHEBI:59789"/>
        <dbReference type="ChEBI" id="CHEBI:73543"/>
        <dbReference type="ChEBI" id="CHEBI:74275"/>
        <dbReference type="EC" id="2.1.1.290"/>
    </reaction>
</comment>
<dbReference type="InterPro" id="IPR007213">
    <property type="entry name" value="Ppm1/Ppm2/Tcmp"/>
</dbReference>
<dbReference type="PANTHER" id="PTHR46529">
    <property type="entry name" value="TRNA WYBUTOSINE-SYNTHESIZING PROTEIN 4"/>
    <property type="match status" value="1"/>
</dbReference>
<feature type="compositionally biased region" description="Basic and acidic residues" evidence="14">
    <location>
        <begin position="468"/>
        <end position="479"/>
    </location>
</feature>
<dbReference type="Proteomes" id="UP000694888">
    <property type="component" value="Unplaced"/>
</dbReference>
<reference evidence="16" key="1">
    <citation type="submission" date="2025-08" db="UniProtKB">
        <authorList>
            <consortium name="RefSeq"/>
        </authorList>
    </citation>
    <scope>IDENTIFICATION</scope>
</reference>
<comment type="pathway">
    <text evidence="2">tRNA modification; wybutosine-tRNA(Phe) biosynthesis.</text>
</comment>
<dbReference type="RefSeq" id="XP_005103732.1">
    <property type="nucleotide sequence ID" value="XM_005103675.3"/>
</dbReference>
<evidence type="ECO:0000256" key="12">
    <source>
        <dbReference type="ARBA" id="ARBA00030847"/>
    </source>
</evidence>
<feature type="region of interest" description="Disordered" evidence="14">
    <location>
        <begin position="1"/>
        <end position="23"/>
    </location>
</feature>
<accession>A0ABM0JXB1</accession>
<evidence type="ECO:0000256" key="13">
    <source>
        <dbReference type="ARBA" id="ARBA00049250"/>
    </source>
</evidence>
<evidence type="ECO:0000256" key="3">
    <source>
        <dbReference type="ARBA" id="ARBA00010703"/>
    </source>
</evidence>
<evidence type="ECO:0000256" key="5">
    <source>
        <dbReference type="ARBA" id="ARBA00012779"/>
    </source>
</evidence>
<evidence type="ECO:0000256" key="6">
    <source>
        <dbReference type="ARBA" id="ARBA00018045"/>
    </source>
</evidence>
<keyword evidence="9" id="KW-0949">S-adenosyl-L-methionine</keyword>
<comment type="similarity">
    <text evidence="3">Belongs to the methyltransferase superfamily. LCMT family.</text>
</comment>
<comment type="catalytic activity">
    <reaction evidence="13">
        <text>7-[(3S)-(3-amino-3-methoxycarbonyl)propyl]wyosine(37) in tRNA(Phe) + S-adenosyl-L-methionine + CO2 = wybutosine(37) in tRNA(Phe) + S-adenosyl-L-homocysteine + 2 H(+)</text>
        <dbReference type="Rhea" id="RHEA:37119"/>
        <dbReference type="Rhea" id="RHEA-COMP:11844"/>
        <dbReference type="Rhea" id="RHEA-COMP:11847"/>
        <dbReference type="ChEBI" id="CHEBI:15378"/>
        <dbReference type="ChEBI" id="CHEBI:16526"/>
        <dbReference type="ChEBI" id="CHEBI:57856"/>
        <dbReference type="ChEBI" id="CHEBI:59789"/>
        <dbReference type="ChEBI" id="CHEBI:73544"/>
        <dbReference type="ChEBI" id="CHEBI:74275"/>
        <dbReference type="EC" id="2.3.1.231"/>
    </reaction>
</comment>
<dbReference type="Pfam" id="PF04072">
    <property type="entry name" value="LCM"/>
    <property type="match status" value="1"/>
</dbReference>
<keyword evidence="7" id="KW-0489">Methyltransferase</keyword>
<evidence type="ECO:0000256" key="2">
    <source>
        <dbReference type="ARBA" id="ARBA00004797"/>
    </source>
</evidence>
<dbReference type="EC" id="2.1.1.290" evidence="5"/>
<evidence type="ECO:0000256" key="1">
    <source>
        <dbReference type="ARBA" id="ARBA00001806"/>
    </source>
</evidence>
<feature type="region of interest" description="Disordered" evidence="14">
    <location>
        <begin position="461"/>
        <end position="513"/>
    </location>
</feature>
<evidence type="ECO:0000256" key="8">
    <source>
        <dbReference type="ARBA" id="ARBA00022679"/>
    </source>
</evidence>
<name>A0ABM0JXB1_APLCA</name>
<dbReference type="SUPFAM" id="SSF117281">
    <property type="entry name" value="Kelch motif"/>
    <property type="match status" value="2"/>
</dbReference>
<evidence type="ECO:0000256" key="11">
    <source>
        <dbReference type="ARBA" id="ARBA00029750"/>
    </source>
</evidence>
<dbReference type="SUPFAM" id="SSF53335">
    <property type="entry name" value="S-adenosyl-L-methionine-dependent methyltransferases"/>
    <property type="match status" value="1"/>
</dbReference>
<evidence type="ECO:0000256" key="14">
    <source>
        <dbReference type="SAM" id="MobiDB-lite"/>
    </source>
</evidence>
<sequence length="795" mass="88845">MAAEANISSRKSNKSRRETAVQGTNDSSIVSKCSTAACGYYKDPFLHHFVSKISRRAPLIHRGYYIRAVAFDRIMKNFLTQHRGFKKQIISLGCGFDSSYFRLKTADLLENTDFYEIDFPDLVRRKRLLIENTEALNSLIEKVEGKPLSPHLELSCVGYHLLGIDLTQLNTLEAALKMCGLNFEHPTFLFSECVMTYMTRRCSTELVKWAAETFENAVFAMYEQINPDDAFGLFMQNHFHSIGSPLKCINSFPSLDAQVKRFHNTGWAWCEALDMNTFYYQCIPSEEQQRIESLEAFDEYEELNLKYSHYFILTASTSKQSTSLISEDVTVQYPSFSQPISDAFTLTLAPSEHQSVRRFGHSTALVNGRYAITTGGFGEIDGRHQRLAEITITDVDTLMSYHVLTSSPDVQYSRMHHVSASLRDGTVYLVGGRQSPYFMCSQILKLRLHISCDQPNISCGESQNFERAPQESEEREIHSRNGLQNMNSEESHVAESKHCSKSEENYSEKPHADSCATVADSAIDLSKDICDLKICDSNVSAEINSRLGGSVGDGGPGASNISSQFRQCWDFDLGQLEVDVVSQTGDLPQERWRHGLVTVDSHGKEKLFLYGGKTKSGGVLDDCFLFDPDSAEWHKLSCGGELPGPRHSHCLSFWCGQVVLTGGLDASHTPVGAVHVLDLTTMTWRTMDLQGSLYPRYSHTAHVSGDNMILVGGVNLHHPPPGVGVLCLKTRVAQEFSLPKQKKDSLLMFHRHSSLQTNPDQVIVFGGGGNCFSFGTHLNRTPVMLDISQCLSLKE</sequence>
<evidence type="ECO:0000313" key="16">
    <source>
        <dbReference type="RefSeq" id="XP_005103732.1"/>
    </source>
</evidence>
<protein>
    <recommendedName>
        <fullName evidence="6">tRNA wybutosine-synthesizing protein 4</fullName>
        <ecNumber evidence="5">2.1.1.290</ecNumber>
        <ecNumber evidence="4">2.3.1.231</ecNumber>
    </recommendedName>
    <alternativeName>
        <fullName evidence="12">tRNA(Phe) (7-(3-amino-3-(methoxycarbonyl)propyl)wyosine(37)-N)-methoxycarbonyltransferase</fullName>
    </alternativeName>
    <alternativeName>
        <fullName evidence="11">tRNA(Phe) (7-(3-amino-3-carboxypropyl)wyosine(37)-O)-methyltransferase</fullName>
    </alternativeName>
</protein>